<dbReference type="GeneID" id="25268725"/>
<feature type="compositionally biased region" description="Basic and acidic residues" evidence="1">
    <location>
        <begin position="376"/>
        <end position="390"/>
    </location>
</feature>
<feature type="region of interest" description="Disordered" evidence="1">
    <location>
        <begin position="296"/>
        <end position="318"/>
    </location>
</feature>
<reference evidence="2" key="1">
    <citation type="submission" date="2013-10" db="EMBL/GenBank/DDBJ databases">
        <title>Genomic analysis of the causative agents of coccidiosis in chickens.</title>
        <authorList>
            <person name="Reid A.J."/>
            <person name="Blake D."/>
            <person name="Billington K."/>
            <person name="Browne H."/>
            <person name="Dunn M."/>
            <person name="Hung S."/>
            <person name="Kawahara F."/>
            <person name="Miranda-Saavedra D."/>
            <person name="Mourier T."/>
            <person name="Nagra H."/>
            <person name="Otto T.D."/>
            <person name="Rawlings N."/>
            <person name="Sanchez A."/>
            <person name="Sanders M."/>
            <person name="Subramaniam C."/>
            <person name="Tay Y."/>
            <person name="Dear P."/>
            <person name="Doerig C."/>
            <person name="Gruber A."/>
            <person name="Parkinson J."/>
            <person name="Shirley M."/>
            <person name="Wan K.L."/>
            <person name="Berriman M."/>
            <person name="Tomley F."/>
            <person name="Pain A."/>
        </authorList>
    </citation>
    <scope>NUCLEOTIDE SEQUENCE</scope>
    <source>
        <strain evidence="2">Houghton</strain>
    </source>
</reference>
<dbReference type="VEuPathDB" id="ToxoDB:EAH_00006550"/>
<dbReference type="EMBL" id="HG672741">
    <property type="protein sequence ID" value="CDI82770.1"/>
    <property type="molecule type" value="Genomic_DNA"/>
</dbReference>
<proteinExistence type="predicted"/>
<accession>U6GRF7</accession>
<feature type="compositionally biased region" description="Polar residues" evidence="1">
    <location>
        <begin position="303"/>
        <end position="315"/>
    </location>
</feature>
<sequence length="418" mass="44280">MVGSVGETVQERPAGGALAAAEEAKAAPAKASLHYGVSTPRWAASKLEAAQTLSAPRRRLLRLLQKELLLQLAANKQGADIDPRRRPPHAVTPESILARWITADPKRLMRGVLAFGLHAAGPSTLTAITPSAPQRPTIGFVEAEAEPTSSHTLAAASGAAAAPAPRTEAGELRVSSGVFVAAATARAVAADPFEAYTASSTTSSTTASTTGNRSSGGSISASSKELGRASVRGPGRSAEEAAIRVRKHQKLKEAGGGAGSVQLRTFCVLCLSPFLSVAGSFLCCVCLHTLKSSRRPWAEEGRNASTAKRSLSSVRSPPVKRAVGLLSIERPQRCQRSPQVQPEVCVDPSAQTAMRPSMRRFTGSASPACAGLQQPHQEEPQQQEKQEKQQQRQQEQQQQQHQQQQQQQQQGQHQDGCA</sequence>
<name>U6GRF7_EIMAC</name>
<feature type="non-terminal residue" evidence="2">
    <location>
        <position position="418"/>
    </location>
</feature>
<feature type="region of interest" description="Disordered" evidence="1">
    <location>
        <begin position="332"/>
        <end position="418"/>
    </location>
</feature>
<feature type="compositionally biased region" description="Low complexity" evidence="1">
    <location>
        <begin position="199"/>
        <end position="223"/>
    </location>
</feature>
<gene>
    <name evidence="2" type="ORF">EAH_00006550</name>
</gene>
<feature type="region of interest" description="Disordered" evidence="1">
    <location>
        <begin position="199"/>
        <end position="241"/>
    </location>
</feature>
<reference evidence="2" key="2">
    <citation type="submission" date="2013-10" db="EMBL/GenBank/DDBJ databases">
        <authorList>
            <person name="Aslett M."/>
        </authorList>
    </citation>
    <scope>NUCLEOTIDE SEQUENCE</scope>
    <source>
        <strain evidence="2">Houghton</strain>
    </source>
</reference>
<dbReference type="OrthoDB" id="354844at2759"/>
<keyword evidence="3" id="KW-1185">Reference proteome</keyword>
<dbReference type="RefSeq" id="XP_013247969.1">
    <property type="nucleotide sequence ID" value="XM_013392515.1"/>
</dbReference>
<protein>
    <submittedName>
        <fullName evidence="2">Uncharacterized protein</fullName>
    </submittedName>
</protein>
<evidence type="ECO:0000256" key="1">
    <source>
        <dbReference type="SAM" id="MobiDB-lite"/>
    </source>
</evidence>
<dbReference type="Proteomes" id="UP000018050">
    <property type="component" value="Unassembled WGS sequence"/>
</dbReference>
<dbReference type="AlphaFoldDB" id="U6GRF7"/>
<feature type="compositionally biased region" description="Low complexity" evidence="1">
    <location>
        <begin position="391"/>
        <end position="418"/>
    </location>
</feature>
<organism evidence="2 3">
    <name type="scientific">Eimeria acervulina</name>
    <name type="common">Coccidian parasite</name>
    <dbReference type="NCBI Taxonomy" id="5801"/>
    <lineage>
        <taxon>Eukaryota</taxon>
        <taxon>Sar</taxon>
        <taxon>Alveolata</taxon>
        <taxon>Apicomplexa</taxon>
        <taxon>Conoidasida</taxon>
        <taxon>Coccidia</taxon>
        <taxon>Eucoccidiorida</taxon>
        <taxon>Eimeriorina</taxon>
        <taxon>Eimeriidae</taxon>
        <taxon>Eimeria</taxon>
    </lineage>
</organism>
<evidence type="ECO:0000313" key="3">
    <source>
        <dbReference type="Proteomes" id="UP000018050"/>
    </source>
</evidence>
<evidence type="ECO:0000313" key="2">
    <source>
        <dbReference type="EMBL" id="CDI82770.1"/>
    </source>
</evidence>